<dbReference type="PATRIC" id="fig|477245.3.peg.5485"/>
<feature type="signal peptide" evidence="2">
    <location>
        <begin position="1"/>
        <end position="27"/>
    </location>
</feature>
<evidence type="ECO:0000313" key="4">
    <source>
        <dbReference type="Proteomes" id="UP000032234"/>
    </source>
</evidence>
<reference evidence="3 4" key="1">
    <citation type="submission" date="2015-02" db="EMBL/GenBank/DDBJ databases">
        <title>Genome sequence of thermotolerant Streptomyces cyaneogriseus subsp. Noncyanogenus NMWT1, the producer of nematocidal antibiotics nemadectin.</title>
        <authorList>
            <person name="Wang H."/>
            <person name="Li C."/>
            <person name="Xiang W."/>
            <person name="Wang X."/>
        </authorList>
    </citation>
    <scope>NUCLEOTIDE SEQUENCE [LARGE SCALE GENOMIC DNA]</scope>
    <source>
        <strain evidence="3 4">NMWT 1</strain>
    </source>
</reference>
<dbReference type="STRING" id="477245.TU94_25920"/>
<accession>A0A0C5GIW4</accession>
<gene>
    <name evidence="3" type="ORF">TU94_25920</name>
</gene>
<organism evidence="3 4">
    <name type="scientific">Streptomyces cyaneogriseus subsp. noncyanogenus</name>
    <dbReference type="NCBI Taxonomy" id="477245"/>
    <lineage>
        <taxon>Bacteria</taxon>
        <taxon>Bacillati</taxon>
        <taxon>Actinomycetota</taxon>
        <taxon>Actinomycetes</taxon>
        <taxon>Kitasatosporales</taxon>
        <taxon>Streptomycetaceae</taxon>
        <taxon>Streptomyces</taxon>
    </lineage>
</organism>
<dbReference type="KEGG" id="scw:TU94_25920"/>
<sequence>MTRGTTARAAISALIAFLLTLPLFALAAPFASAHTAGQAVANAPSGITPSGMAPRDETVACQDTGRPGAPAGPPRVRDRHRAAPTAAADGPERPLCGPCATDAHAQAAPGAAHFRTPRPPAGRSPAALQVFRC</sequence>
<feature type="region of interest" description="Disordered" evidence="1">
    <location>
        <begin position="35"/>
        <end position="126"/>
    </location>
</feature>
<evidence type="ECO:0000256" key="1">
    <source>
        <dbReference type="SAM" id="MobiDB-lite"/>
    </source>
</evidence>
<dbReference type="RefSeq" id="WP_044385059.1">
    <property type="nucleotide sequence ID" value="NZ_CP010849.1"/>
</dbReference>
<dbReference type="HOGENOM" id="CLU_152604_0_0_11"/>
<evidence type="ECO:0008006" key="5">
    <source>
        <dbReference type="Google" id="ProtNLM"/>
    </source>
</evidence>
<feature type="compositionally biased region" description="Low complexity" evidence="1">
    <location>
        <begin position="100"/>
        <end position="112"/>
    </location>
</feature>
<name>A0A0C5GIW4_9ACTN</name>
<proteinExistence type="predicted"/>
<evidence type="ECO:0000313" key="3">
    <source>
        <dbReference type="EMBL" id="AJP04386.1"/>
    </source>
</evidence>
<keyword evidence="4" id="KW-1185">Reference proteome</keyword>
<evidence type="ECO:0000256" key="2">
    <source>
        <dbReference type="SAM" id="SignalP"/>
    </source>
</evidence>
<dbReference type="Proteomes" id="UP000032234">
    <property type="component" value="Chromosome"/>
</dbReference>
<dbReference type="AlphaFoldDB" id="A0A0C5GIW4"/>
<feature type="chain" id="PRO_5002177946" description="Secreted protein" evidence="2">
    <location>
        <begin position="28"/>
        <end position="133"/>
    </location>
</feature>
<dbReference type="EMBL" id="CP010849">
    <property type="protein sequence ID" value="AJP04386.1"/>
    <property type="molecule type" value="Genomic_DNA"/>
</dbReference>
<keyword evidence="2" id="KW-0732">Signal</keyword>
<protein>
    <recommendedName>
        <fullName evidence="5">Secreted protein</fullName>
    </recommendedName>
</protein>